<dbReference type="Proteomes" id="UP000766486">
    <property type="component" value="Unassembled WGS sequence"/>
</dbReference>
<evidence type="ECO:0000313" key="3">
    <source>
        <dbReference type="Proteomes" id="UP000766486"/>
    </source>
</evidence>
<gene>
    <name evidence="2" type="ORF">CLO192961_LOCUS268415</name>
</gene>
<sequence>MHSTSCQLSYNWPDIRQPRLSPEDMSRQSNAARQGVDAQVLVQKPKARRKYAPKVRTGCITCGAV</sequence>
<evidence type="ECO:0000313" key="2">
    <source>
        <dbReference type="EMBL" id="VUC29843.1"/>
    </source>
</evidence>
<comment type="caution">
    <text evidence="2">The sequence shown here is derived from an EMBL/GenBank/DDBJ whole genome shotgun (WGS) entry which is preliminary data.</text>
</comment>
<proteinExistence type="predicted"/>
<keyword evidence="3" id="KW-1185">Reference proteome</keyword>
<dbReference type="EMBL" id="CABFNS010000811">
    <property type="protein sequence ID" value="VUC29843.1"/>
    <property type="molecule type" value="Genomic_DNA"/>
</dbReference>
<feature type="compositionally biased region" description="Polar residues" evidence="1">
    <location>
        <begin position="1"/>
        <end position="10"/>
    </location>
</feature>
<evidence type="ECO:0000256" key="1">
    <source>
        <dbReference type="SAM" id="MobiDB-lite"/>
    </source>
</evidence>
<protein>
    <submittedName>
        <fullName evidence="2">Uncharacterized protein</fullName>
    </submittedName>
</protein>
<accession>A0ABY6UGE0</accession>
<organism evidence="2 3">
    <name type="scientific">Bionectria ochroleuca</name>
    <name type="common">Gliocladium roseum</name>
    <dbReference type="NCBI Taxonomy" id="29856"/>
    <lineage>
        <taxon>Eukaryota</taxon>
        <taxon>Fungi</taxon>
        <taxon>Dikarya</taxon>
        <taxon>Ascomycota</taxon>
        <taxon>Pezizomycotina</taxon>
        <taxon>Sordariomycetes</taxon>
        <taxon>Hypocreomycetidae</taxon>
        <taxon>Hypocreales</taxon>
        <taxon>Bionectriaceae</taxon>
        <taxon>Clonostachys</taxon>
    </lineage>
</organism>
<name>A0ABY6UGE0_BIOOC</name>
<feature type="region of interest" description="Disordered" evidence="1">
    <location>
        <begin position="1"/>
        <end position="38"/>
    </location>
</feature>
<reference evidence="2 3" key="1">
    <citation type="submission" date="2019-06" db="EMBL/GenBank/DDBJ databases">
        <authorList>
            <person name="Broberg M."/>
        </authorList>
    </citation>
    <scope>NUCLEOTIDE SEQUENCE [LARGE SCALE GENOMIC DNA]</scope>
</reference>